<proteinExistence type="predicted"/>
<dbReference type="SMART" id="SM00471">
    <property type="entry name" value="HDc"/>
    <property type="match status" value="1"/>
</dbReference>
<dbReference type="SUPFAM" id="SSF109604">
    <property type="entry name" value="HD-domain/PDEase-like"/>
    <property type="match status" value="1"/>
</dbReference>
<evidence type="ECO:0000256" key="1">
    <source>
        <dbReference type="SAM" id="MobiDB-lite"/>
    </source>
</evidence>
<dbReference type="InterPro" id="IPR006675">
    <property type="entry name" value="HDIG_dom"/>
</dbReference>
<dbReference type="Gene3D" id="1.10.3210.10">
    <property type="entry name" value="Hypothetical protein af1432"/>
    <property type="match status" value="1"/>
</dbReference>
<feature type="region of interest" description="Disordered" evidence="1">
    <location>
        <begin position="167"/>
        <end position="187"/>
    </location>
</feature>
<evidence type="ECO:0000259" key="2">
    <source>
        <dbReference type="PROSITE" id="PS51832"/>
    </source>
</evidence>
<feature type="compositionally biased region" description="Basic residues" evidence="1">
    <location>
        <begin position="177"/>
        <end position="187"/>
    </location>
</feature>
<sequence length="187" mass="20184">PVREGMPDHHCEDVADFSGLVAEALGLDAETVVRCRVAGWLHDIGKIAIPAEILAKPMSLTADEWRVMRTHAALGADIVARIPALADAEPVVRHHHERFDGTGYPAGLAGTHIPIEARIVAAADTFSAIVSNAPFRRAQNLATAIEELRRSGGSQLDPEVTEALCRVLESDTPDRRTRQHGRRPAGT</sequence>
<feature type="non-terminal residue" evidence="3">
    <location>
        <position position="1"/>
    </location>
</feature>
<dbReference type="InterPro" id="IPR052020">
    <property type="entry name" value="Cyclic_di-GMP/3'3'-cGAMP_PDE"/>
</dbReference>
<dbReference type="PROSITE" id="PS51832">
    <property type="entry name" value="HD_GYP"/>
    <property type="match status" value="1"/>
</dbReference>
<dbReference type="CDD" id="cd00077">
    <property type="entry name" value="HDc"/>
    <property type="match status" value="1"/>
</dbReference>
<dbReference type="NCBIfam" id="TIGR00277">
    <property type="entry name" value="HDIG"/>
    <property type="match status" value="1"/>
</dbReference>
<dbReference type="PANTHER" id="PTHR45228:SF4">
    <property type="entry name" value="LIPOPROTEIN"/>
    <property type="match status" value="1"/>
</dbReference>
<reference evidence="3" key="1">
    <citation type="submission" date="2020-02" db="EMBL/GenBank/DDBJ databases">
        <authorList>
            <person name="Meier V. D."/>
        </authorList>
    </citation>
    <scope>NUCLEOTIDE SEQUENCE</scope>
    <source>
        <strain evidence="3">AVDCRST_MAG79</strain>
    </source>
</reference>
<dbReference type="PANTHER" id="PTHR45228">
    <property type="entry name" value="CYCLIC DI-GMP PHOSPHODIESTERASE TM_0186-RELATED"/>
    <property type="match status" value="1"/>
</dbReference>
<feature type="domain" description="HD-GYP" evidence="2">
    <location>
        <begin position="1"/>
        <end position="180"/>
    </location>
</feature>
<organism evidence="3">
    <name type="scientific">uncultured Thermoleophilia bacterium</name>
    <dbReference type="NCBI Taxonomy" id="1497501"/>
    <lineage>
        <taxon>Bacteria</taxon>
        <taxon>Bacillati</taxon>
        <taxon>Actinomycetota</taxon>
        <taxon>Thermoleophilia</taxon>
        <taxon>environmental samples</taxon>
    </lineage>
</organism>
<gene>
    <name evidence="3" type="ORF">AVDCRST_MAG79-2572</name>
</gene>
<name>A0A6J4UH74_9ACTN</name>
<dbReference type="AlphaFoldDB" id="A0A6J4UH74"/>
<evidence type="ECO:0000313" key="3">
    <source>
        <dbReference type="EMBL" id="CAA9549415.1"/>
    </source>
</evidence>
<dbReference type="EMBL" id="CADCWC010000393">
    <property type="protein sequence ID" value="CAA9549415.1"/>
    <property type="molecule type" value="Genomic_DNA"/>
</dbReference>
<dbReference type="InterPro" id="IPR003607">
    <property type="entry name" value="HD/PDEase_dom"/>
</dbReference>
<dbReference type="InterPro" id="IPR037522">
    <property type="entry name" value="HD_GYP_dom"/>
</dbReference>
<accession>A0A6J4UH74</accession>
<protein>
    <recommendedName>
        <fullName evidence="2">HD-GYP domain-containing protein</fullName>
    </recommendedName>
</protein>
<dbReference type="Pfam" id="PF13487">
    <property type="entry name" value="HD_5"/>
    <property type="match status" value="1"/>
</dbReference>